<dbReference type="RefSeq" id="WP_377095181.1">
    <property type="nucleotide sequence ID" value="NZ_JBHSJM010000001.1"/>
</dbReference>
<dbReference type="PANTHER" id="PTHR43108">
    <property type="entry name" value="N-ACETYLGLUCOSAMINE-6-SULFATASE FAMILY MEMBER"/>
    <property type="match status" value="1"/>
</dbReference>
<evidence type="ECO:0000313" key="3">
    <source>
        <dbReference type="EMBL" id="MFD2275823.1"/>
    </source>
</evidence>
<dbReference type="InterPro" id="IPR000917">
    <property type="entry name" value="Sulfatase_N"/>
</dbReference>
<feature type="chain" id="PRO_5047541820" evidence="1">
    <location>
        <begin position="23"/>
        <end position="494"/>
    </location>
</feature>
<dbReference type="InterPro" id="IPR017850">
    <property type="entry name" value="Alkaline_phosphatase_core_sf"/>
</dbReference>
<gene>
    <name evidence="3" type="ORF">ACFSQZ_05030</name>
</gene>
<evidence type="ECO:0000259" key="2">
    <source>
        <dbReference type="Pfam" id="PF00884"/>
    </source>
</evidence>
<sequence>MLSFTKWFPIALALLGLQSVHAKKPNIIFLLADDQSTYSVGCYGNEDVKTPQMDKLGAEGMVFDRHYVTSPICMSSRANIFTGMYEYKTGTNFGHGDMKPEVWQDSYPVHLRQAGYLTAFAGKFGIVVDGKGICEEEFDIWAGAKGQSSFRTDKNPALAKYAKEFPHSTLAYGAWGQDVIRTAVEQGKPFCMSISFKAPHKPATPDPRFDAVYAGKTFKKPENFGRAFADHLAPQSKKGRQWARFTEWKYDTDYDAQMRLYYQQIYGIDVALSMLREELEKQGAADNTVIIYTSDNGYLCGSHGYGSKEIFLEESSRVPLIVHDPRLPESARGKRSRELTCNIDFAPTILNLAELPIPAKMDGHSILPILTDPNTGGHAAITLFNGFIGNCMSVVTQNKKYTYWAASKGLPAFEEMFDLKKDPYEKVNLALNPESAPLLEKMRESYRERLAMLQKEAVSYNGYAKYAITLDPDATPAAKQEAIRAATKAKKKTK</sequence>
<accession>A0ABW5E3H4</accession>
<protein>
    <submittedName>
        <fullName evidence="3">Sulfatase</fullName>
    </submittedName>
</protein>
<keyword evidence="4" id="KW-1185">Reference proteome</keyword>
<comment type="caution">
    <text evidence="3">The sequence shown here is derived from an EMBL/GenBank/DDBJ whole genome shotgun (WGS) entry which is preliminary data.</text>
</comment>
<dbReference type="SUPFAM" id="SSF53649">
    <property type="entry name" value="Alkaline phosphatase-like"/>
    <property type="match status" value="1"/>
</dbReference>
<dbReference type="Proteomes" id="UP001597297">
    <property type="component" value="Unassembled WGS sequence"/>
</dbReference>
<dbReference type="PANTHER" id="PTHR43108:SF6">
    <property type="entry name" value="N-SULPHOGLUCOSAMINE SULPHOHYDROLASE"/>
    <property type="match status" value="1"/>
</dbReference>
<feature type="signal peptide" evidence="1">
    <location>
        <begin position="1"/>
        <end position="22"/>
    </location>
</feature>
<evidence type="ECO:0000313" key="4">
    <source>
        <dbReference type="Proteomes" id="UP001597297"/>
    </source>
</evidence>
<dbReference type="EMBL" id="JBHUJC010000013">
    <property type="protein sequence ID" value="MFD2275823.1"/>
    <property type="molecule type" value="Genomic_DNA"/>
</dbReference>
<keyword evidence="1" id="KW-0732">Signal</keyword>
<name>A0ABW5E3H4_9BACT</name>
<organism evidence="3 4">
    <name type="scientific">Rubritalea spongiae</name>
    <dbReference type="NCBI Taxonomy" id="430797"/>
    <lineage>
        <taxon>Bacteria</taxon>
        <taxon>Pseudomonadati</taxon>
        <taxon>Verrucomicrobiota</taxon>
        <taxon>Verrucomicrobiia</taxon>
        <taxon>Verrucomicrobiales</taxon>
        <taxon>Rubritaleaceae</taxon>
        <taxon>Rubritalea</taxon>
    </lineage>
</organism>
<dbReference type="Gene3D" id="3.40.720.10">
    <property type="entry name" value="Alkaline Phosphatase, subunit A"/>
    <property type="match status" value="1"/>
</dbReference>
<dbReference type="CDD" id="cd16031">
    <property type="entry name" value="G6S_like"/>
    <property type="match status" value="1"/>
</dbReference>
<proteinExistence type="predicted"/>
<dbReference type="Pfam" id="PF00884">
    <property type="entry name" value="Sulfatase"/>
    <property type="match status" value="1"/>
</dbReference>
<evidence type="ECO:0000256" key="1">
    <source>
        <dbReference type="SAM" id="SignalP"/>
    </source>
</evidence>
<reference evidence="4" key="1">
    <citation type="journal article" date="2019" name="Int. J. Syst. Evol. Microbiol.">
        <title>The Global Catalogue of Microorganisms (GCM) 10K type strain sequencing project: providing services to taxonomists for standard genome sequencing and annotation.</title>
        <authorList>
            <consortium name="The Broad Institute Genomics Platform"/>
            <consortium name="The Broad Institute Genome Sequencing Center for Infectious Disease"/>
            <person name="Wu L."/>
            <person name="Ma J."/>
        </authorList>
    </citation>
    <scope>NUCLEOTIDE SEQUENCE [LARGE SCALE GENOMIC DNA]</scope>
    <source>
        <strain evidence="4">JCM 16545</strain>
    </source>
</reference>
<feature type="domain" description="Sulfatase N-terminal" evidence="2">
    <location>
        <begin position="25"/>
        <end position="353"/>
    </location>
</feature>